<dbReference type="InterPro" id="IPR002508">
    <property type="entry name" value="MurNAc-LAA_cat"/>
</dbReference>
<evidence type="ECO:0000259" key="11">
    <source>
        <dbReference type="SMART" id="SM00646"/>
    </source>
</evidence>
<protein>
    <recommendedName>
        <fullName evidence="9">N-acetylmuramoyl-L-alanine amidase AmiC</fullName>
        <ecNumber evidence="4">3.5.1.28</ecNumber>
    </recommendedName>
</protein>
<dbReference type="Gene3D" id="3.40.630.40">
    <property type="entry name" value="Zn-dependent exopeptidases"/>
    <property type="match status" value="1"/>
</dbReference>
<evidence type="ECO:0000256" key="3">
    <source>
        <dbReference type="ARBA" id="ARBA00010860"/>
    </source>
</evidence>
<comment type="subcellular location">
    <subcellularLocation>
        <location evidence="2">Periplasm</location>
    </subcellularLocation>
</comment>
<dbReference type="GO" id="GO:0071555">
    <property type="term" value="P:cell wall organization"/>
    <property type="evidence" value="ECO:0007669"/>
    <property type="project" value="UniProtKB-KW"/>
</dbReference>
<evidence type="ECO:0000256" key="4">
    <source>
        <dbReference type="ARBA" id="ARBA00011901"/>
    </source>
</evidence>
<dbReference type="Proteomes" id="UP000295611">
    <property type="component" value="Unassembled WGS sequence"/>
</dbReference>
<name>A0A4R7AX43_9NEIS</name>
<evidence type="ECO:0000256" key="9">
    <source>
        <dbReference type="ARBA" id="ARBA00074581"/>
    </source>
</evidence>
<dbReference type="PANTHER" id="PTHR30404">
    <property type="entry name" value="N-ACETYLMURAMOYL-L-ALANINE AMIDASE"/>
    <property type="match status" value="1"/>
</dbReference>
<dbReference type="EC" id="3.5.1.28" evidence="4"/>
<accession>A0A4R7AX43</accession>
<dbReference type="OrthoDB" id="9806267at2"/>
<dbReference type="Gene3D" id="2.60.40.3500">
    <property type="match status" value="1"/>
</dbReference>
<dbReference type="GO" id="GO:0008745">
    <property type="term" value="F:N-acetylmuramoyl-L-alanine amidase activity"/>
    <property type="evidence" value="ECO:0007669"/>
    <property type="project" value="UniProtKB-EC"/>
</dbReference>
<comment type="caution">
    <text evidence="12">The sequence shown here is derived from an EMBL/GenBank/DDBJ whole genome shotgun (WGS) entry which is preliminary data.</text>
</comment>
<comment type="catalytic activity">
    <reaction evidence="1">
        <text>Hydrolyzes the link between N-acetylmuramoyl residues and L-amino acid residues in certain cell-wall glycopeptides.</text>
        <dbReference type="EC" id="3.5.1.28"/>
    </reaction>
</comment>
<evidence type="ECO:0000256" key="2">
    <source>
        <dbReference type="ARBA" id="ARBA00004418"/>
    </source>
</evidence>
<keyword evidence="7" id="KW-0378">Hydrolase</keyword>
<evidence type="ECO:0000313" key="13">
    <source>
        <dbReference type="Proteomes" id="UP000295611"/>
    </source>
</evidence>
<feature type="domain" description="MurNAc-LAA" evidence="11">
    <location>
        <begin position="247"/>
        <end position="403"/>
    </location>
</feature>
<evidence type="ECO:0000256" key="8">
    <source>
        <dbReference type="ARBA" id="ARBA00023316"/>
    </source>
</evidence>
<evidence type="ECO:0000256" key="6">
    <source>
        <dbReference type="ARBA" id="ARBA00022764"/>
    </source>
</evidence>
<feature type="signal peptide" evidence="10">
    <location>
        <begin position="1"/>
        <end position="31"/>
    </location>
</feature>
<dbReference type="GO" id="GO:0030288">
    <property type="term" value="C:outer membrane-bounded periplasmic space"/>
    <property type="evidence" value="ECO:0007669"/>
    <property type="project" value="TreeGrafter"/>
</dbReference>
<dbReference type="Pfam" id="PF01520">
    <property type="entry name" value="Amidase_3"/>
    <property type="match status" value="1"/>
</dbReference>
<sequence length="415" mass="44782">MSDTPFDPNRRRLLNLAAATLILSVSRVSQAAESQLVAVRVWPSSTYTRVTLETSAAVQFKTFTLANPDRLVVDLQGLSLNSILKDIGNQINATDPFIKSARAGQFSPDTVRLVLELKTPIKPQVFTLAPIADFKNRLVVDLYPTGAAAQDDPLLGLLEDYNKGTMTQPEVRTRSKPAPSSTRPIVIMLDPGHGGEDPGATGPAGNHEKNVVIKIAHLLKTLIEADGNMKAYMTREDDVFIPLGVRVAKARKLNADLFISIHADAFPNPSANGTSVFALSDKGATSTAARYLAQSQNAADLIGGVKIANTRDKYLANTLFDLTQTATINDSLKLGRLVLNQAGALNRLHRGKVEQAGFAVLKAPDIPSILVETAFISNPDEEQRLISSDFQQKMAQAIFDGIKVYFAQGAALARV</sequence>
<dbReference type="AlphaFoldDB" id="A0A4R7AX43"/>
<evidence type="ECO:0000256" key="5">
    <source>
        <dbReference type="ARBA" id="ARBA00022729"/>
    </source>
</evidence>
<keyword evidence="13" id="KW-1185">Reference proteome</keyword>
<dbReference type="PANTHER" id="PTHR30404:SF0">
    <property type="entry name" value="N-ACETYLMURAMOYL-L-ALANINE AMIDASE AMIC"/>
    <property type="match status" value="1"/>
</dbReference>
<dbReference type="InterPro" id="IPR021731">
    <property type="entry name" value="AMIN_dom"/>
</dbReference>
<dbReference type="SMART" id="SM00646">
    <property type="entry name" value="Ami_3"/>
    <property type="match status" value="1"/>
</dbReference>
<dbReference type="CDD" id="cd02696">
    <property type="entry name" value="MurNAc-LAA"/>
    <property type="match status" value="1"/>
</dbReference>
<gene>
    <name evidence="12" type="ORF">DFP86_12139</name>
</gene>
<comment type="similarity">
    <text evidence="3">Belongs to the N-acetylmuramoyl-L-alanine amidase 3 family.</text>
</comment>
<feature type="chain" id="PRO_5020512300" description="N-acetylmuramoyl-L-alanine amidase AmiC" evidence="10">
    <location>
        <begin position="32"/>
        <end position="415"/>
    </location>
</feature>
<keyword evidence="5 10" id="KW-0732">Signal</keyword>
<dbReference type="EMBL" id="SNZP01000021">
    <property type="protein sequence ID" value="TDR70763.1"/>
    <property type="molecule type" value="Genomic_DNA"/>
</dbReference>
<dbReference type="SUPFAM" id="SSF53187">
    <property type="entry name" value="Zn-dependent exopeptidases"/>
    <property type="match status" value="1"/>
</dbReference>
<dbReference type="Pfam" id="PF11741">
    <property type="entry name" value="AMIN"/>
    <property type="match status" value="1"/>
</dbReference>
<evidence type="ECO:0000256" key="1">
    <source>
        <dbReference type="ARBA" id="ARBA00001561"/>
    </source>
</evidence>
<dbReference type="InterPro" id="IPR050695">
    <property type="entry name" value="N-acetylmuramoyl_amidase_3"/>
</dbReference>
<proteinExistence type="inferred from homology"/>
<dbReference type="GO" id="GO:0009253">
    <property type="term" value="P:peptidoglycan catabolic process"/>
    <property type="evidence" value="ECO:0007669"/>
    <property type="project" value="InterPro"/>
</dbReference>
<evidence type="ECO:0000256" key="7">
    <source>
        <dbReference type="ARBA" id="ARBA00022801"/>
    </source>
</evidence>
<evidence type="ECO:0000256" key="10">
    <source>
        <dbReference type="SAM" id="SignalP"/>
    </source>
</evidence>
<keyword evidence="6" id="KW-0574">Periplasm</keyword>
<reference evidence="12 13" key="1">
    <citation type="submission" date="2019-03" db="EMBL/GenBank/DDBJ databases">
        <title>Genomic Encyclopedia of Type Strains, Phase III (KMG-III): the genomes of soil and plant-associated and newly described type strains.</title>
        <authorList>
            <person name="Whitman W."/>
        </authorList>
    </citation>
    <scope>NUCLEOTIDE SEQUENCE [LARGE SCALE GENOMIC DNA]</scope>
    <source>
        <strain evidence="12 13">CECT 8976</strain>
    </source>
</reference>
<keyword evidence="8" id="KW-0961">Cell wall biogenesis/degradation</keyword>
<dbReference type="FunFam" id="3.40.630.40:FF:000001">
    <property type="entry name" value="N-acetylmuramoyl-L-alanine amidase"/>
    <property type="match status" value="1"/>
</dbReference>
<dbReference type="RefSeq" id="WP_133684155.1">
    <property type="nucleotide sequence ID" value="NZ_SNZP01000021.1"/>
</dbReference>
<evidence type="ECO:0000313" key="12">
    <source>
        <dbReference type="EMBL" id="TDR70763.1"/>
    </source>
</evidence>
<organism evidence="12 13">
    <name type="scientific">Paludibacterium purpuratum</name>
    <dbReference type="NCBI Taxonomy" id="1144873"/>
    <lineage>
        <taxon>Bacteria</taxon>
        <taxon>Pseudomonadati</taxon>
        <taxon>Pseudomonadota</taxon>
        <taxon>Betaproteobacteria</taxon>
        <taxon>Neisseriales</taxon>
        <taxon>Chromobacteriaceae</taxon>
        <taxon>Paludibacterium</taxon>
    </lineage>
</organism>